<dbReference type="AlphaFoldDB" id="A0A024GJX6"/>
<dbReference type="Proteomes" id="UP000053237">
    <property type="component" value="Unassembled WGS sequence"/>
</dbReference>
<dbReference type="InParanoid" id="A0A024GJX6"/>
<keyword evidence="3" id="KW-1185">Reference proteome</keyword>
<proteinExistence type="predicted"/>
<dbReference type="EMBL" id="CAIX01000134">
    <property type="protein sequence ID" value="CCI46634.1"/>
    <property type="molecule type" value="Genomic_DNA"/>
</dbReference>
<protein>
    <submittedName>
        <fullName evidence="1">Uncharacterized protein</fullName>
    </submittedName>
</protein>
<evidence type="ECO:0000313" key="2">
    <source>
        <dbReference type="EMBL" id="CCI49114.1"/>
    </source>
</evidence>
<accession>A0A024GJX6</accession>
<name>A0A024GJX6_9STRA</name>
<dbReference type="EMBL" id="CAIX01000273">
    <property type="protein sequence ID" value="CCI49114.1"/>
    <property type="molecule type" value="Genomic_DNA"/>
</dbReference>
<evidence type="ECO:0000313" key="3">
    <source>
        <dbReference type="Proteomes" id="UP000053237"/>
    </source>
</evidence>
<organism evidence="1 3">
    <name type="scientific">Albugo candida</name>
    <dbReference type="NCBI Taxonomy" id="65357"/>
    <lineage>
        <taxon>Eukaryota</taxon>
        <taxon>Sar</taxon>
        <taxon>Stramenopiles</taxon>
        <taxon>Oomycota</taxon>
        <taxon>Peronosporomycetes</taxon>
        <taxon>Albuginales</taxon>
        <taxon>Albuginaceae</taxon>
        <taxon>Albugo</taxon>
    </lineage>
</organism>
<reference evidence="1 3" key="1">
    <citation type="submission" date="2012-05" db="EMBL/GenBank/DDBJ databases">
        <title>Recombination and specialization in a pathogen metapopulation.</title>
        <authorList>
            <person name="Gardiner A."/>
            <person name="Kemen E."/>
            <person name="Schultz-Larsen T."/>
            <person name="MacLean D."/>
            <person name="Van Oosterhout C."/>
            <person name="Jones J.D.G."/>
        </authorList>
    </citation>
    <scope>NUCLEOTIDE SEQUENCE [LARGE SCALE GENOMIC DNA]</scope>
    <source>
        <strain evidence="1 3">Ac Nc2</strain>
    </source>
</reference>
<gene>
    <name evidence="1" type="ORF">BN9_075770</name>
    <name evidence="2" type="ORF">BN9_103680</name>
</gene>
<sequence length="148" mass="17566">MANCAHIRNACFLSMRNLLMVDTISCSGLWALKCTIIKRSINHATFSKQTVSNPYTYFFKILMSYYTAEILVRRTTARQTQLIIEQRWRFTDQMLNPHIQFLTNFREIAVMHSEKFQPASLNKLITYTYNIKNDAAYLATQIFRFRWM</sequence>
<comment type="caution">
    <text evidence="1">The sequence shown here is derived from an EMBL/GenBank/DDBJ whole genome shotgun (WGS) entry which is preliminary data.</text>
</comment>
<evidence type="ECO:0000313" key="1">
    <source>
        <dbReference type="EMBL" id="CCI46634.1"/>
    </source>
</evidence>